<gene>
    <name evidence="3" type="ORF">ACFSW8_16880</name>
</gene>
<keyword evidence="1" id="KW-0472">Membrane</keyword>
<dbReference type="PROSITE" id="PS50106">
    <property type="entry name" value="PDZ"/>
    <property type="match status" value="1"/>
</dbReference>
<sequence>MHEKSTIDAACPSCGKQFKLDAELLGRKGRCDACDTKFIIEEAPKRKAKKKEAVSPPPQALASAKSSSGVGVGVAAIALVGVLGVGYFFYDTQAPSSGGTPVVTAGSLDVSKEPALAPLVESFPVVETFSEPDIRKYMQRYPDVHMGWMPSKVEQAEEAKGWGHYLGPLGVRIRSYVPQHQGRACFAAIVPDCLRGEDGRLALTAAEVVSIAPGSPAEGKLEEGDLIIGIEGEVLQSGNKYRPDWEFMHKDRREVQLMFGEKLDTAQARGDVRLSVMRYPRPSETVFSEEMVESDGKCMLSETAVRAGDEIHLIVDKKDKNDFDHFTWLTPALNGPAGSLDLSDEAKIKPMKATTGWGKVTRGKDLTGKVIAEPCLSVHGDSTLVFVVPEGFDRFTTGMQVTHGKADLRAEVRIIKQREALPVVRRPLWEGVGGNQSVGAQEFSVEVSGDGFLTLESDQFDGNIHGDGTMWCDVVLEGDYGTINLLGVPYESASPGYGRVRVELEKPHEFQGKQYAQSMYLHAHGEATWKLPEGTKRAKGVFMASSYGKVQPRVSYTNLALPLEGIHKQKVVDLRIPIGKVESFSETYPKDCAKSELTARRQVAWLAGQQRENGTWPRLRGYTTDGWDTSWCGLALMSSGDSQYDEQVKKAAYQMAYHSVPSEWTAERAMRLIFLSEYYLRTKDVGILAGVQAAYHQMIDVCKNDYMAGHKVNGFGYGIAGQHYGTGHLALGVALASRTPITVDKQLVDSIIRHAGEVCVNGTYAYGRGRRMKRDESRRHGGGHAMSGPGVLGMQIAGGHRESIKEAVERWEASIGDGDNSHATSSLAFIFSSLAMAVADEAVFLKHMQNFKYKMTIDDNWEGGYLKSAFPLDFQGGEGVTSMWIRTAGSILTLNALKHNLAITGKKELMASERIEGSVVSEWGGQVHSYYLRNWCIANELLGEKAPLALAEGIAKMQGFERDLKLVPNTNDLVQKLAPDLVREIAGDSSLDAMQRAYAIELITGLNFQLSTQVEGEKQAVQLNVFLPLQQLNWLEEDKEAFYKQSPLPLKATVAVEGSNLASAIQMKVDGLEGFNFDQGTRKLKASAALKDSGVKEFSGVAKIAFFLGGQHISYQRPLEFNKLLVTKNEANFRRFDLKLKTGPRAYFQSQPLVISGIAFDCMYPIETLPPVTAPDGALIDVHEGDVVTVNMASENMICGTVYTLSYDAKTQVKHEVPASVKAVRGAIDGDLAAWTDHSGETVATVKMDEGKAVLEYDFGKAVTLNGLDVKDSRAYMRVWYHDGQQWIPLVWDSYSSYSNQNPVFPDTQAQKWRIEFFGRDLKLKTLRFYYNRHQLTKRLPLIQSVDTKFLPPIQPE</sequence>
<reference evidence="4" key="1">
    <citation type="journal article" date="2019" name="Int. J. Syst. Evol. Microbiol.">
        <title>The Global Catalogue of Microorganisms (GCM) 10K type strain sequencing project: providing services to taxonomists for standard genome sequencing and annotation.</title>
        <authorList>
            <consortium name="The Broad Institute Genomics Platform"/>
            <consortium name="The Broad Institute Genome Sequencing Center for Infectious Disease"/>
            <person name="Wu L."/>
            <person name="Ma J."/>
        </authorList>
    </citation>
    <scope>NUCLEOTIDE SEQUENCE [LARGE SCALE GENOMIC DNA]</scope>
    <source>
        <strain evidence="4">CCUG 57942</strain>
    </source>
</reference>
<dbReference type="EMBL" id="JBHUJB010000083">
    <property type="protein sequence ID" value="MFD2160582.1"/>
    <property type="molecule type" value="Genomic_DNA"/>
</dbReference>
<evidence type="ECO:0000313" key="4">
    <source>
        <dbReference type="Proteomes" id="UP001597389"/>
    </source>
</evidence>
<protein>
    <submittedName>
        <fullName evidence="3">DUF6288 domain-containing protein</fullName>
    </submittedName>
</protein>
<dbReference type="Gene3D" id="1.50.10.20">
    <property type="match status" value="1"/>
</dbReference>
<dbReference type="SUPFAM" id="SSF48239">
    <property type="entry name" value="Terpenoid cyclases/Protein prenyltransferases"/>
    <property type="match status" value="1"/>
</dbReference>
<comment type="caution">
    <text evidence="3">The sequence shown here is derived from an EMBL/GenBank/DDBJ whole genome shotgun (WGS) entry which is preliminary data.</text>
</comment>
<keyword evidence="1" id="KW-1133">Transmembrane helix</keyword>
<dbReference type="Proteomes" id="UP001597389">
    <property type="component" value="Unassembled WGS sequence"/>
</dbReference>
<dbReference type="RefSeq" id="WP_377087872.1">
    <property type="nucleotide sequence ID" value="NZ_JBHSJL010000014.1"/>
</dbReference>
<keyword evidence="4" id="KW-1185">Reference proteome</keyword>
<dbReference type="InterPro" id="IPR038637">
    <property type="entry name" value="NPCBM_sf"/>
</dbReference>
<dbReference type="InterPro" id="IPR001478">
    <property type="entry name" value="PDZ"/>
</dbReference>
<keyword evidence="1" id="KW-0812">Transmembrane</keyword>
<dbReference type="InterPro" id="IPR008930">
    <property type="entry name" value="Terpenoid_cyclase/PrenylTrfase"/>
</dbReference>
<dbReference type="InterPro" id="IPR046255">
    <property type="entry name" value="DUF6288"/>
</dbReference>
<evidence type="ECO:0000313" key="3">
    <source>
        <dbReference type="EMBL" id="MFD2160582.1"/>
    </source>
</evidence>
<evidence type="ECO:0000259" key="2">
    <source>
        <dbReference type="PROSITE" id="PS50106"/>
    </source>
</evidence>
<feature type="transmembrane region" description="Helical" evidence="1">
    <location>
        <begin position="69"/>
        <end position="90"/>
    </location>
</feature>
<evidence type="ECO:0000256" key="1">
    <source>
        <dbReference type="SAM" id="Phobius"/>
    </source>
</evidence>
<accession>A0ABW4ZGC1</accession>
<dbReference type="Gene3D" id="2.60.120.1060">
    <property type="entry name" value="NPCBM/NEW2 domain"/>
    <property type="match status" value="1"/>
</dbReference>
<organism evidence="3 4">
    <name type="scientific">Rubritalea tangerina</name>
    <dbReference type="NCBI Taxonomy" id="430798"/>
    <lineage>
        <taxon>Bacteria</taxon>
        <taxon>Pseudomonadati</taxon>
        <taxon>Verrucomicrobiota</taxon>
        <taxon>Verrucomicrobiia</taxon>
        <taxon>Verrucomicrobiales</taxon>
        <taxon>Rubritaleaceae</taxon>
        <taxon>Rubritalea</taxon>
    </lineage>
</organism>
<proteinExistence type="predicted"/>
<name>A0ABW4ZGC1_9BACT</name>
<dbReference type="Pfam" id="PF19805">
    <property type="entry name" value="DUF6288"/>
    <property type="match status" value="1"/>
</dbReference>
<feature type="domain" description="PDZ" evidence="2">
    <location>
        <begin position="208"/>
        <end position="237"/>
    </location>
</feature>